<dbReference type="SMART" id="SM00256">
    <property type="entry name" value="FBOX"/>
    <property type="match status" value="1"/>
</dbReference>
<dbReference type="PROSITE" id="PS50082">
    <property type="entry name" value="WD_REPEATS_2"/>
    <property type="match status" value="6"/>
</dbReference>
<name>A0A1X2IIJ2_9FUNG</name>
<dbReference type="GO" id="GO:0005737">
    <property type="term" value="C:cytoplasm"/>
    <property type="evidence" value="ECO:0007669"/>
    <property type="project" value="TreeGrafter"/>
</dbReference>
<dbReference type="STRING" id="90262.A0A1X2IIJ2"/>
<dbReference type="SUPFAM" id="SSF81383">
    <property type="entry name" value="F-box domain"/>
    <property type="match status" value="1"/>
</dbReference>
<evidence type="ECO:0000256" key="5">
    <source>
        <dbReference type="SAM" id="MobiDB-lite"/>
    </source>
</evidence>
<accession>A0A1X2IIJ2</accession>
<keyword evidence="8" id="KW-1185">Reference proteome</keyword>
<dbReference type="SMART" id="SM00320">
    <property type="entry name" value="WD40"/>
    <property type="match status" value="7"/>
</dbReference>
<feature type="compositionally biased region" description="Basic residues" evidence="5">
    <location>
        <begin position="781"/>
        <end position="801"/>
    </location>
</feature>
<dbReference type="PROSITE" id="PS50294">
    <property type="entry name" value="WD_REPEATS_REGION"/>
    <property type="match status" value="3"/>
</dbReference>
<dbReference type="EMBL" id="MCGE01000010">
    <property type="protein sequence ID" value="ORZ17094.1"/>
    <property type="molecule type" value="Genomic_DNA"/>
</dbReference>
<feature type="compositionally biased region" description="Low complexity" evidence="5">
    <location>
        <begin position="837"/>
        <end position="861"/>
    </location>
</feature>
<feature type="compositionally biased region" description="Low complexity" evidence="5">
    <location>
        <begin position="770"/>
        <end position="780"/>
    </location>
</feature>
<feature type="compositionally biased region" description="Polar residues" evidence="5">
    <location>
        <begin position="127"/>
        <end position="143"/>
    </location>
</feature>
<dbReference type="InterPro" id="IPR001810">
    <property type="entry name" value="F-box_dom"/>
</dbReference>
<feature type="region of interest" description="Disordered" evidence="5">
    <location>
        <begin position="67"/>
        <end position="93"/>
    </location>
</feature>
<feature type="compositionally biased region" description="Low complexity" evidence="5">
    <location>
        <begin position="1"/>
        <end position="16"/>
    </location>
</feature>
<dbReference type="GO" id="GO:0005634">
    <property type="term" value="C:nucleus"/>
    <property type="evidence" value="ECO:0007669"/>
    <property type="project" value="TreeGrafter"/>
</dbReference>
<dbReference type="PROSITE" id="PS00678">
    <property type="entry name" value="WD_REPEATS_1"/>
    <property type="match status" value="2"/>
</dbReference>
<feature type="repeat" description="WD" evidence="4">
    <location>
        <begin position="997"/>
        <end position="1036"/>
    </location>
</feature>
<feature type="compositionally biased region" description="Low complexity" evidence="5">
    <location>
        <begin position="68"/>
        <end position="80"/>
    </location>
</feature>
<dbReference type="OrthoDB" id="190105at2759"/>
<evidence type="ECO:0000256" key="3">
    <source>
        <dbReference type="ARBA" id="ARBA00022737"/>
    </source>
</evidence>
<feature type="region of interest" description="Disordered" evidence="5">
    <location>
        <begin position="279"/>
        <end position="309"/>
    </location>
</feature>
<evidence type="ECO:0000256" key="4">
    <source>
        <dbReference type="PROSITE-ProRule" id="PRU00221"/>
    </source>
</evidence>
<dbReference type="Pfam" id="PF00400">
    <property type="entry name" value="WD40"/>
    <property type="match status" value="7"/>
</dbReference>
<dbReference type="Proteomes" id="UP000193560">
    <property type="component" value="Unassembled WGS sequence"/>
</dbReference>
<dbReference type="PRINTS" id="PR00320">
    <property type="entry name" value="GPROTEINBRPT"/>
</dbReference>
<feature type="region of interest" description="Disordered" evidence="5">
    <location>
        <begin position="1"/>
        <end position="52"/>
    </location>
</feature>
<dbReference type="PANTHER" id="PTHR19849:SF0">
    <property type="entry name" value="PHOSPHOLIPASE A-2-ACTIVATING PROTEIN"/>
    <property type="match status" value="1"/>
</dbReference>
<reference evidence="7 8" key="1">
    <citation type="submission" date="2016-07" db="EMBL/GenBank/DDBJ databases">
        <title>Pervasive Adenine N6-methylation of Active Genes in Fungi.</title>
        <authorList>
            <consortium name="DOE Joint Genome Institute"/>
            <person name="Mondo S.J."/>
            <person name="Dannebaum R.O."/>
            <person name="Kuo R.C."/>
            <person name="Labutti K."/>
            <person name="Haridas S."/>
            <person name="Kuo A."/>
            <person name="Salamov A."/>
            <person name="Ahrendt S.R."/>
            <person name="Lipzen A."/>
            <person name="Sullivan W."/>
            <person name="Andreopoulos W.B."/>
            <person name="Clum A."/>
            <person name="Lindquist E."/>
            <person name="Daum C."/>
            <person name="Ramamoorthy G.K."/>
            <person name="Gryganskyi A."/>
            <person name="Culley D."/>
            <person name="Magnuson J.K."/>
            <person name="James T.Y."/>
            <person name="O'Malley M.A."/>
            <person name="Stajich J.E."/>
            <person name="Spatafora J.W."/>
            <person name="Visel A."/>
            <person name="Grigoriev I.V."/>
        </authorList>
    </citation>
    <scope>NUCLEOTIDE SEQUENCE [LARGE SCALE GENOMIC DNA]</scope>
    <source>
        <strain evidence="7 8">NRRL 1336</strain>
    </source>
</reference>
<feature type="repeat" description="WD" evidence="4">
    <location>
        <begin position="745"/>
        <end position="764"/>
    </location>
</feature>
<feature type="compositionally biased region" description="Low complexity" evidence="5">
    <location>
        <begin position="874"/>
        <end position="891"/>
    </location>
</feature>
<dbReference type="InterPro" id="IPR015943">
    <property type="entry name" value="WD40/YVTN_repeat-like_dom_sf"/>
</dbReference>
<dbReference type="GO" id="GO:0043161">
    <property type="term" value="P:proteasome-mediated ubiquitin-dependent protein catabolic process"/>
    <property type="evidence" value="ECO:0007669"/>
    <property type="project" value="TreeGrafter"/>
</dbReference>
<keyword evidence="3" id="KW-0677">Repeat</keyword>
<organism evidence="7 8">
    <name type="scientific">Absidia repens</name>
    <dbReference type="NCBI Taxonomy" id="90262"/>
    <lineage>
        <taxon>Eukaryota</taxon>
        <taxon>Fungi</taxon>
        <taxon>Fungi incertae sedis</taxon>
        <taxon>Mucoromycota</taxon>
        <taxon>Mucoromycotina</taxon>
        <taxon>Mucoromycetes</taxon>
        <taxon>Mucorales</taxon>
        <taxon>Cunninghamellaceae</taxon>
        <taxon>Absidia</taxon>
    </lineage>
</organism>
<dbReference type="InterPro" id="IPR020472">
    <property type="entry name" value="WD40_PAC1"/>
</dbReference>
<dbReference type="InterPro" id="IPR019775">
    <property type="entry name" value="WD40_repeat_CS"/>
</dbReference>
<gene>
    <name evidence="7" type="ORF">BCR42DRAFT_450906</name>
</gene>
<evidence type="ECO:0000256" key="2">
    <source>
        <dbReference type="ARBA" id="ARBA00022574"/>
    </source>
</evidence>
<dbReference type="InterPro" id="IPR036047">
    <property type="entry name" value="F-box-like_dom_sf"/>
</dbReference>
<dbReference type="PANTHER" id="PTHR19849">
    <property type="entry name" value="PHOSPHOLIPASE A-2-ACTIVATING PROTEIN"/>
    <property type="match status" value="1"/>
</dbReference>
<feature type="repeat" description="WD" evidence="4">
    <location>
        <begin position="915"/>
        <end position="954"/>
    </location>
</feature>
<dbReference type="Gene3D" id="2.130.10.10">
    <property type="entry name" value="YVTN repeat-like/Quinoprotein amine dehydrogenase"/>
    <property type="match status" value="2"/>
</dbReference>
<dbReference type="InterPro" id="IPR036322">
    <property type="entry name" value="WD40_repeat_dom_sf"/>
</dbReference>
<feature type="compositionally biased region" description="Polar residues" evidence="5">
    <location>
        <begin position="22"/>
        <end position="36"/>
    </location>
</feature>
<evidence type="ECO:0000313" key="7">
    <source>
        <dbReference type="EMBL" id="ORZ17094.1"/>
    </source>
</evidence>
<dbReference type="Gene3D" id="1.20.1280.50">
    <property type="match status" value="1"/>
</dbReference>
<feature type="repeat" description="WD" evidence="4">
    <location>
        <begin position="955"/>
        <end position="996"/>
    </location>
</feature>
<dbReference type="Pfam" id="PF12937">
    <property type="entry name" value="F-box-like"/>
    <property type="match status" value="1"/>
</dbReference>
<feature type="region of interest" description="Disordered" evidence="5">
    <location>
        <begin position="874"/>
        <end position="904"/>
    </location>
</feature>
<feature type="compositionally biased region" description="Low complexity" evidence="5">
    <location>
        <begin position="40"/>
        <end position="52"/>
    </location>
</feature>
<feature type="domain" description="F-box" evidence="6">
    <location>
        <begin position="407"/>
        <end position="454"/>
    </location>
</feature>
<keyword evidence="1" id="KW-0963">Cytoplasm</keyword>
<evidence type="ECO:0000313" key="8">
    <source>
        <dbReference type="Proteomes" id="UP000193560"/>
    </source>
</evidence>
<feature type="repeat" description="WD" evidence="4">
    <location>
        <begin position="1037"/>
        <end position="1075"/>
    </location>
</feature>
<comment type="caution">
    <text evidence="7">The sequence shown here is derived from an EMBL/GenBank/DDBJ whole genome shotgun (WGS) entry which is preliminary data.</text>
</comment>
<dbReference type="GO" id="GO:0010992">
    <property type="term" value="P:ubiquitin recycling"/>
    <property type="evidence" value="ECO:0007669"/>
    <property type="project" value="TreeGrafter"/>
</dbReference>
<dbReference type="CDD" id="cd00200">
    <property type="entry name" value="WD40"/>
    <property type="match status" value="1"/>
</dbReference>
<evidence type="ECO:0000256" key="1">
    <source>
        <dbReference type="ARBA" id="ARBA00022490"/>
    </source>
</evidence>
<keyword evidence="2 4" id="KW-0853">WD repeat</keyword>
<dbReference type="InterPro" id="IPR001680">
    <property type="entry name" value="WD40_rpt"/>
</dbReference>
<protein>
    <recommendedName>
        <fullName evidence="6">F-box domain-containing protein</fullName>
    </recommendedName>
</protein>
<dbReference type="PROSITE" id="PS50181">
    <property type="entry name" value="FBOX"/>
    <property type="match status" value="1"/>
</dbReference>
<evidence type="ECO:0000259" key="6">
    <source>
        <dbReference type="PROSITE" id="PS50181"/>
    </source>
</evidence>
<feature type="region of interest" description="Disordered" evidence="5">
    <location>
        <begin position="116"/>
        <end position="167"/>
    </location>
</feature>
<feature type="repeat" description="WD" evidence="4">
    <location>
        <begin position="676"/>
        <end position="710"/>
    </location>
</feature>
<dbReference type="GO" id="GO:0043130">
    <property type="term" value="F:ubiquitin binding"/>
    <property type="evidence" value="ECO:0007669"/>
    <property type="project" value="TreeGrafter"/>
</dbReference>
<dbReference type="SUPFAM" id="SSF50978">
    <property type="entry name" value="WD40 repeat-like"/>
    <property type="match status" value="1"/>
</dbReference>
<proteinExistence type="predicted"/>
<dbReference type="AlphaFoldDB" id="A0A1X2IIJ2"/>
<feature type="region of interest" description="Disordered" evidence="5">
    <location>
        <begin position="768"/>
        <end position="861"/>
    </location>
</feature>
<sequence length="1117" mass="125213">MGSSPMSISSIQLSSPLPSPSATPNRQNQDATQQGNGHFPSQQHSSSQPSQQLNSLNTLFLPPLVFDSTQHSSSPSTSSSIYPLADTPTPPELKRIKFTLNNRPALLEEIDPSDTLLQHQQHQQHHTYSQNNEPLTSQPTLLTVKSEDLPPNDETSQRKRPASTQLESVRTILSPSYDLWSYRQKQYCDNLNATATTTTMDTTTTSLGVTTTTELDNNGLTLETNYHINTPADPVAAITATVSTANDASTTSSSSQSLVSLLPEFATHLPSTDTMEATTTTAMADSPSSALPSPISDIDPNDEAWPSSPRRLEHQSTAMDDSTAVGADIITEPANTTTSTTTAMMDIVHDDDSSMEDMVDGGLSSLLRTYDILPTDIQNYLMFQLLRRSSMPSLRFASDMIMQALKLDFIARLPRRLSRQILLYLDVRSLCRASGVSRLWKYAIEQDADLWRAKIVEAGFTVTAAEIERYGLTSAHLYQQFPHQQHHFYTSHPYSQQLEHLHQRTLQQQQQQRYHLNDLGAPSSSSSSSSLSMKTGMATSPYLSPIKKLKHESSDASFLNQSPYDYPLSYAPADPTQLHRTELSAPNFDTMDDDAYIGYDNNYTDSNDVHPFKRIYKNHHKVRQNWKHNRVKRQQVKGHGEVVTCLQFDDDKIITGFDDNYINVHDIKTGMLRRVLRGHEGGVWALQYVGNTLVTGSTDRTLRVWDIENGICRFVFRGHTSTVRCLHIVMPTPVVNDDGATVIQPSHPLIVSGSRDMTLRVWKLPYLPGRSQPQSQNQQASHHHYHHHLHHHHHHHRHQQRHSQEVKQEHQQQNSSIFGFDAQYRQPKDTMMDEDPSTAAMAPPPSTSTASSSSSSSLSQQPQNNLLFFFNGLQSNSFQPPQQQQQQQQDQQPKHHNQHQQPHEHDFNPFFVHLLEGHKDSVRALAAHGNTLASGSYDSTVRLWDLETGLLKHQLEGHTQKVYSVAIDAQRQRCISGSMDSSIRVFNMIDGTCERVLRGHTILVGLLGLTKNYLVSAAADSTLRVWTADSDDCHHILSGHKGAITTFQHDDHKVISGSEGGLKMWDIKTGELVRDLITDVNGIWRVAFDERRCVAAVKSENTTRLEILDYGTDTEDD</sequence>